<dbReference type="InterPro" id="IPR023404">
    <property type="entry name" value="rSAM_horseshoe"/>
</dbReference>
<evidence type="ECO:0000256" key="1">
    <source>
        <dbReference type="ARBA" id="ARBA00001966"/>
    </source>
</evidence>
<dbReference type="SFLD" id="SFLDG01086">
    <property type="entry name" value="elongater_protein-like"/>
    <property type="match status" value="1"/>
</dbReference>
<evidence type="ECO:0000313" key="8">
    <source>
        <dbReference type="EMBL" id="ANE40906.1"/>
    </source>
</evidence>
<keyword evidence="6" id="KW-0411">Iron-sulfur</keyword>
<dbReference type="SUPFAM" id="SSF102114">
    <property type="entry name" value="Radical SAM enzymes"/>
    <property type="match status" value="1"/>
</dbReference>
<dbReference type="InterPro" id="IPR006638">
    <property type="entry name" value="Elp3/MiaA/NifB-like_rSAM"/>
</dbReference>
<dbReference type="OrthoDB" id="9815044at2"/>
<dbReference type="PATRIC" id="fig|93466.3.peg.450"/>
<keyword evidence="3" id="KW-0949">S-adenosyl-L-methionine</keyword>
<keyword evidence="4" id="KW-0479">Metal-binding</keyword>
<reference evidence="8 9" key="1">
    <citation type="submission" date="2014-08" db="EMBL/GenBank/DDBJ databases">
        <title>Fervidobacterium pennivorans DYC genome.</title>
        <authorList>
            <person name="Wushke S."/>
        </authorList>
    </citation>
    <scope>NUCLEOTIDE SEQUENCE [LARGE SCALE GENOMIC DNA]</scope>
    <source>
        <strain evidence="8 9">DYC</strain>
    </source>
</reference>
<proteinExistence type="predicted"/>
<sequence length="325" mass="37119">MNQVELKEKAGERKPKIFPVFLPNLGCKTRCVYCNQVIMTGETIPNIGKIAEELSSVNQIDEIAFYGGTFTGLNLELMEKLLSIRPDIPKRISTRPDVIDENIVEILKRGNVKTIELGIESIDDEVLFYSGRNYSRLDIFKTISLLKGNFEIVAHLMTGLPKDSKEKDLESVRLLINEGIKIFRIHPTIVFRNTELEELLEKGQYKPQTLEEATIVVAEMVVIAEANNGKVIRIGYHIPQSQLRFVVAGPYHPSFGDLVRSRIIRMIVERFEVKHIAYGRRFTSWVKGYGNEKLQVKFLELAEEENIFFDGIPLSEMLKKYSAVI</sequence>
<dbReference type="EMBL" id="CP011393">
    <property type="protein sequence ID" value="ANE40906.1"/>
    <property type="molecule type" value="Genomic_DNA"/>
</dbReference>
<dbReference type="GO" id="GO:0051539">
    <property type="term" value="F:4 iron, 4 sulfur cluster binding"/>
    <property type="evidence" value="ECO:0007669"/>
    <property type="project" value="UniProtKB-KW"/>
</dbReference>
<evidence type="ECO:0000256" key="5">
    <source>
        <dbReference type="ARBA" id="ARBA00023004"/>
    </source>
</evidence>
<dbReference type="Pfam" id="PF04055">
    <property type="entry name" value="Radical_SAM"/>
    <property type="match status" value="1"/>
</dbReference>
<evidence type="ECO:0000256" key="4">
    <source>
        <dbReference type="ARBA" id="ARBA00022723"/>
    </source>
</evidence>
<dbReference type="InterPro" id="IPR039661">
    <property type="entry name" value="ELP3"/>
</dbReference>
<dbReference type="InterPro" id="IPR007197">
    <property type="entry name" value="rSAM"/>
</dbReference>
<dbReference type="Proteomes" id="UP000077096">
    <property type="component" value="Chromosome"/>
</dbReference>
<evidence type="ECO:0000256" key="6">
    <source>
        <dbReference type="ARBA" id="ARBA00023014"/>
    </source>
</evidence>
<evidence type="ECO:0000256" key="2">
    <source>
        <dbReference type="ARBA" id="ARBA00022485"/>
    </source>
</evidence>
<dbReference type="AlphaFoldDB" id="A0A172T1S1"/>
<dbReference type="PANTHER" id="PTHR11135">
    <property type="entry name" value="HISTONE ACETYLTRANSFERASE-RELATED"/>
    <property type="match status" value="1"/>
</dbReference>
<evidence type="ECO:0000313" key="9">
    <source>
        <dbReference type="Proteomes" id="UP000077096"/>
    </source>
</evidence>
<dbReference type="SFLD" id="SFLDG01082">
    <property type="entry name" value="B12-binding_domain_containing"/>
    <property type="match status" value="1"/>
</dbReference>
<name>A0A172T1S1_FERPE</name>
<protein>
    <submittedName>
        <fullName evidence="8">Radical SAM protein</fullName>
    </submittedName>
</protein>
<dbReference type="Gene3D" id="3.80.30.20">
    <property type="entry name" value="tm_1862 like domain"/>
    <property type="match status" value="1"/>
</dbReference>
<dbReference type="GO" id="GO:0002926">
    <property type="term" value="P:tRNA wobble base 5-methoxycarbonylmethyl-2-thiouridinylation"/>
    <property type="evidence" value="ECO:0007669"/>
    <property type="project" value="TreeGrafter"/>
</dbReference>
<evidence type="ECO:0000259" key="7">
    <source>
        <dbReference type="PROSITE" id="PS51918"/>
    </source>
</evidence>
<evidence type="ECO:0000256" key="3">
    <source>
        <dbReference type="ARBA" id="ARBA00022691"/>
    </source>
</evidence>
<accession>A0A172T1S1</accession>
<dbReference type="InterPro" id="IPR058240">
    <property type="entry name" value="rSAM_sf"/>
</dbReference>
<dbReference type="PROSITE" id="PS51918">
    <property type="entry name" value="RADICAL_SAM"/>
    <property type="match status" value="1"/>
</dbReference>
<dbReference type="SMART" id="SM00729">
    <property type="entry name" value="Elp3"/>
    <property type="match status" value="1"/>
</dbReference>
<dbReference type="KEGG" id="fng:JM64_01990"/>
<dbReference type="InterPro" id="IPR032432">
    <property type="entry name" value="Radical_SAM_C"/>
</dbReference>
<dbReference type="GO" id="GO:0005737">
    <property type="term" value="C:cytoplasm"/>
    <property type="evidence" value="ECO:0007669"/>
    <property type="project" value="TreeGrafter"/>
</dbReference>
<dbReference type="Pfam" id="PF16199">
    <property type="entry name" value="Radical_SAM_C"/>
    <property type="match status" value="1"/>
</dbReference>
<dbReference type="CDD" id="cd01335">
    <property type="entry name" value="Radical_SAM"/>
    <property type="match status" value="1"/>
</dbReference>
<dbReference type="PANTHER" id="PTHR11135:SF0">
    <property type="entry name" value="ELONGATOR COMPLEX PROTEIN 3"/>
    <property type="match status" value="1"/>
</dbReference>
<dbReference type="SFLD" id="SFLDS00029">
    <property type="entry name" value="Radical_SAM"/>
    <property type="match status" value="1"/>
</dbReference>
<organism evidence="8 9">
    <name type="scientific">Fervidobacterium pennivorans</name>
    <dbReference type="NCBI Taxonomy" id="93466"/>
    <lineage>
        <taxon>Bacteria</taxon>
        <taxon>Thermotogati</taxon>
        <taxon>Thermotogota</taxon>
        <taxon>Thermotogae</taxon>
        <taxon>Thermotogales</taxon>
        <taxon>Fervidobacteriaceae</taxon>
        <taxon>Fervidobacterium</taxon>
    </lineage>
</organism>
<dbReference type="GO" id="GO:0003824">
    <property type="term" value="F:catalytic activity"/>
    <property type="evidence" value="ECO:0007669"/>
    <property type="project" value="InterPro"/>
</dbReference>
<feature type="domain" description="Radical SAM core" evidence="7">
    <location>
        <begin position="12"/>
        <end position="226"/>
    </location>
</feature>
<gene>
    <name evidence="8" type="ORF">JM64_01990</name>
</gene>
<comment type="cofactor">
    <cofactor evidence="1">
        <name>[4Fe-4S] cluster</name>
        <dbReference type="ChEBI" id="CHEBI:49883"/>
    </cofactor>
</comment>
<keyword evidence="2" id="KW-0004">4Fe-4S</keyword>
<dbReference type="GO" id="GO:0046872">
    <property type="term" value="F:metal ion binding"/>
    <property type="evidence" value="ECO:0007669"/>
    <property type="project" value="UniProtKB-KW"/>
</dbReference>
<keyword evidence="5" id="KW-0408">Iron</keyword>